<proteinExistence type="predicted"/>
<feature type="transmembrane region" description="Helical" evidence="1">
    <location>
        <begin position="178"/>
        <end position="199"/>
    </location>
</feature>
<keyword evidence="1" id="KW-0812">Transmembrane</keyword>
<dbReference type="PANTHER" id="PTHR37305">
    <property type="entry name" value="INTEGRAL MEMBRANE PROTEIN-RELATED"/>
    <property type="match status" value="1"/>
</dbReference>
<name>A0A6J7GV56_9ZZZZ</name>
<evidence type="ECO:0000313" key="2">
    <source>
        <dbReference type="EMBL" id="CAB4908150.1"/>
    </source>
</evidence>
<reference evidence="2" key="1">
    <citation type="submission" date="2020-05" db="EMBL/GenBank/DDBJ databases">
        <authorList>
            <person name="Chiriac C."/>
            <person name="Salcher M."/>
            <person name="Ghai R."/>
            <person name="Kavagutti S V."/>
        </authorList>
    </citation>
    <scope>NUCLEOTIDE SEQUENCE</scope>
</reference>
<sequence length="262" mass="28298">MSGQIRYEWLRLTTIRSTWIMLAMPIVLAAAVGWLFGHFSSALDRSGQGLTIGFELLINASPVMTLAAVFLSVVFAQAIGQEYRHGLIRVTLTQFPHRNRVLVVKIAMMSILVLVMAVIVVAVLWGAAIVGIAPTGGSIRYIAATDNPLIVRALLYVLVFTAIAFAITMITRIIQLGIILPIVLALLVEPIIRVIVLIATGGSNGGRPDIASEPLILRLLPFSSGQSALATDGDPWQGLLIFAIWGAVLLIPGWILFVRRDA</sequence>
<protein>
    <submittedName>
        <fullName evidence="2">Unannotated protein</fullName>
    </submittedName>
</protein>
<accession>A0A6J7GV56</accession>
<dbReference type="EMBL" id="CAFBMR010000014">
    <property type="protein sequence ID" value="CAB4908150.1"/>
    <property type="molecule type" value="Genomic_DNA"/>
</dbReference>
<dbReference type="AlphaFoldDB" id="A0A6J7GV56"/>
<feature type="transmembrane region" description="Helical" evidence="1">
    <location>
        <begin position="57"/>
        <end position="80"/>
    </location>
</feature>
<dbReference type="PANTHER" id="PTHR37305:SF1">
    <property type="entry name" value="MEMBRANE PROTEIN"/>
    <property type="match status" value="1"/>
</dbReference>
<feature type="transmembrane region" description="Helical" evidence="1">
    <location>
        <begin position="20"/>
        <end position="37"/>
    </location>
</feature>
<evidence type="ECO:0000256" key="1">
    <source>
        <dbReference type="SAM" id="Phobius"/>
    </source>
</evidence>
<feature type="transmembrane region" description="Helical" evidence="1">
    <location>
        <begin position="239"/>
        <end position="258"/>
    </location>
</feature>
<keyword evidence="1" id="KW-1133">Transmembrane helix</keyword>
<organism evidence="2">
    <name type="scientific">freshwater metagenome</name>
    <dbReference type="NCBI Taxonomy" id="449393"/>
    <lineage>
        <taxon>unclassified sequences</taxon>
        <taxon>metagenomes</taxon>
        <taxon>ecological metagenomes</taxon>
    </lineage>
</organism>
<feature type="transmembrane region" description="Helical" evidence="1">
    <location>
        <begin position="101"/>
        <end position="133"/>
    </location>
</feature>
<gene>
    <name evidence="2" type="ORF">UFOPK3610_00593</name>
</gene>
<keyword evidence="1" id="KW-0472">Membrane</keyword>
<feature type="transmembrane region" description="Helical" evidence="1">
    <location>
        <begin position="153"/>
        <end position="171"/>
    </location>
</feature>